<evidence type="ECO:0000313" key="3">
    <source>
        <dbReference type="EMBL" id="MBP2018402.1"/>
    </source>
</evidence>
<comment type="caution">
    <text evidence="3">The sequence shown here is derived from an EMBL/GenBank/DDBJ whole genome shotgun (WGS) entry which is preliminary data.</text>
</comment>
<dbReference type="SUPFAM" id="SSF49785">
    <property type="entry name" value="Galactose-binding domain-like"/>
    <property type="match status" value="1"/>
</dbReference>
<dbReference type="Proteomes" id="UP001519289">
    <property type="component" value="Unassembled WGS sequence"/>
</dbReference>
<evidence type="ECO:0000259" key="2">
    <source>
        <dbReference type="Pfam" id="PF01074"/>
    </source>
</evidence>
<feature type="region of interest" description="Disordered" evidence="1">
    <location>
        <begin position="761"/>
        <end position="784"/>
    </location>
</feature>
<proteinExistence type="predicted"/>
<dbReference type="SUPFAM" id="SSF88713">
    <property type="entry name" value="Glycoside hydrolase/deacetylase"/>
    <property type="match status" value="1"/>
</dbReference>
<dbReference type="InterPro" id="IPR011330">
    <property type="entry name" value="Glyco_hydro/deAcase_b/a-brl"/>
</dbReference>
<dbReference type="SUPFAM" id="SSF74650">
    <property type="entry name" value="Galactose mutarotase-like"/>
    <property type="match status" value="1"/>
</dbReference>
<keyword evidence="4" id="KW-1185">Reference proteome</keyword>
<dbReference type="PANTHER" id="PTHR46017:SF1">
    <property type="entry name" value="ALPHA-MANNOSIDASE 2C1"/>
    <property type="match status" value="1"/>
</dbReference>
<dbReference type="Pfam" id="PF01074">
    <property type="entry name" value="Glyco_hydro_38N"/>
    <property type="match status" value="1"/>
</dbReference>
<dbReference type="PANTHER" id="PTHR46017">
    <property type="entry name" value="ALPHA-MANNOSIDASE 2C1"/>
    <property type="match status" value="1"/>
</dbReference>
<protein>
    <recommendedName>
        <fullName evidence="2">Glycoside hydrolase family 38 N-terminal domain-containing protein</fullName>
    </recommendedName>
</protein>
<dbReference type="InterPro" id="IPR008979">
    <property type="entry name" value="Galactose-bd-like_sf"/>
</dbReference>
<dbReference type="EMBL" id="JAGGLG010000012">
    <property type="protein sequence ID" value="MBP2018402.1"/>
    <property type="molecule type" value="Genomic_DNA"/>
</dbReference>
<sequence length="1178" mass="130930">MSQGKRLWQIGPADLVDNYRRPDLTGSVVWDAAAPAGTRRWPLFHPSEADPDGGYRPYPYVIQFALPDEPQGAYLLRLCHLAIAPRLAHLEVAVNGVAGTVYLQPEPARSGEIRLHAGLHTTIYAEGVAEVVLPAELLRRGANQLVLTARDEGEVLRVDRPEAIKRLDRMANGAGFVYQGLELLQLPARPDGGVHRVSAVPTVLWRRNRAGELVERCWVVIELAGACPAGEVLLTLREGERVEEYRLQLPERPFGHIRLPFDLFDGQGEVQWRLEGPGWAREGRMRRKRKWRVYVAPHAHTDIGYTHRQWEVAERLCRNIDFALDRLAALPEGQTRFAYHLDSTWALEHYLQTRSPERIRQLVRAVSAGKIGVAGNYVDLLTHLAGLEDLIRNQAASDRMLRPLGIAARFNAVVDVASITGAAPTILAGSGIRYLVHANNQDRGPFRLNGNLHRRSPFWWEGAAGGRVLVWLSKMYCELRKVCGSPPVPDAAACGLEMWLAEYEREDYLPDAVLLYGQEADNTDLDPQPADFVQRWNETYAYPRLIACDVAEFFDEVAGRFGDRLPTVRGDGGAYWEDGALSSAAETIQVRQAQASLPAAERLEALAAIHTPGWAFPLDQFDEAWRQLLLYDEHTWGAFLSCTEPDAVLARDQWAVKEGFARGAADWARRLLHAAATRHSLNWNNDGREVVVYNPHSFAAGGAVQVEIEPDEVPVDPATGEAVPMRTVRRLATQALVELWIEPLPGLSYRRLVLQRRQAGEPEEAGRAETAVPAGEQSPAVERSVTVETGTTGFDEPVVLENDFYRVSVDTARGAIASWFDKALGRELVDAADPCGLGRLLYARGGEGTRLVSNQADLPDGDPEVLDRFRPTGCRIERHALGQALVLTGEVEAGELTLTVTLPHRARWVDLAYRYRKEARRAKEAVYVAFPTALAGAAVLSDGHLGWVDWHRDQLPGGCKEWLPLQTSILLSTEEAEIQICSPDIPLFTVGSVVRGRWPKEMDLTGGKVFSYVMNNYWHTNYKAEQGGEIAFRYRLTSGRTIPRDRAYRLGWTTRQGLYAQRMSFQDFRPVRAPYADPSGGRLAEVGPEQVVLTAFARARWAGGYVLRLQEIAGGARTAYVRIPGRRIARAWLTDLLERERAELAPGPDGSLAVPVPAWGLTTVRIELEETNEGGAEP</sequence>
<dbReference type="RefSeq" id="WP_209466524.1">
    <property type="nucleotide sequence ID" value="NZ_JAGGLG010000012.1"/>
</dbReference>
<accession>A0ABS4JS96</accession>
<dbReference type="InterPro" id="IPR027291">
    <property type="entry name" value="Glyco_hydro_38_N_sf"/>
</dbReference>
<evidence type="ECO:0000256" key="1">
    <source>
        <dbReference type="SAM" id="MobiDB-lite"/>
    </source>
</evidence>
<gene>
    <name evidence="3" type="ORF">J2Z79_001810</name>
</gene>
<name>A0ABS4JS96_9FIRM</name>
<feature type="domain" description="Glycoside hydrolase family 38 N-terminal" evidence="2">
    <location>
        <begin position="293"/>
        <end position="558"/>
    </location>
</feature>
<dbReference type="Gene3D" id="3.20.110.10">
    <property type="entry name" value="Glycoside hydrolase 38, N terminal domain"/>
    <property type="match status" value="1"/>
</dbReference>
<dbReference type="InterPro" id="IPR000602">
    <property type="entry name" value="Glyco_hydro_38_N"/>
</dbReference>
<reference evidence="3 4" key="1">
    <citation type="submission" date="2021-03" db="EMBL/GenBank/DDBJ databases">
        <title>Genomic Encyclopedia of Type Strains, Phase IV (KMG-IV): sequencing the most valuable type-strain genomes for metagenomic binning, comparative biology and taxonomic classification.</title>
        <authorList>
            <person name="Goeker M."/>
        </authorList>
    </citation>
    <scope>NUCLEOTIDE SEQUENCE [LARGE SCALE GENOMIC DNA]</scope>
    <source>
        <strain evidence="3 4">DSM 27138</strain>
    </source>
</reference>
<evidence type="ECO:0000313" key="4">
    <source>
        <dbReference type="Proteomes" id="UP001519289"/>
    </source>
</evidence>
<organism evidence="3 4">
    <name type="scientific">Symbiobacterium terraclitae</name>
    <dbReference type="NCBI Taxonomy" id="557451"/>
    <lineage>
        <taxon>Bacteria</taxon>
        <taxon>Bacillati</taxon>
        <taxon>Bacillota</taxon>
        <taxon>Clostridia</taxon>
        <taxon>Eubacteriales</taxon>
        <taxon>Symbiobacteriaceae</taxon>
        <taxon>Symbiobacterium</taxon>
    </lineage>
</organism>
<dbReference type="InterPro" id="IPR011013">
    <property type="entry name" value="Gal_mutarotase_sf_dom"/>
</dbReference>